<keyword evidence="1" id="KW-0347">Helicase</keyword>
<evidence type="ECO:0000259" key="4">
    <source>
        <dbReference type="Pfam" id="PF13087"/>
    </source>
</evidence>
<dbReference type="GeneID" id="19974963"/>
<dbReference type="Proteomes" id="UP000030752">
    <property type="component" value="Unassembled WGS sequence"/>
</dbReference>
<feature type="domain" description="DNA2/NAM7 helicase-like C-terminal" evidence="4">
    <location>
        <begin position="752"/>
        <end position="973"/>
    </location>
</feature>
<evidence type="ECO:0008006" key="7">
    <source>
        <dbReference type="Google" id="ProtNLM"/>
    </source>
</evidence>
<feature type="region of interest" description="Disordered" evidence="2">
    <location>
        <begin position="1"/>
        <end position="34"/>
    </location>
</feature>
<dbReference type="STRING" id="1220924.W2RNC3"/>
<dbReference type="InterPro" id="IPR041679">
    <property type="entry name" value="DNA2/NAM7-like_C"/>
</dbReference>
<evidence type="ECO:0000313" key="6">
    <source>
        <dbReference type="Proteomes" id="UP000030752"/>
    </source>
</evidence>
<dbReference type="PANTHER" id="PTHR10887:SF445">
    <property type="entry name" value="NFX1-TYPE ZINC FINGER-CONTAINING PROTEIN 1"/>
    <property type="match status" value="1"/>
</dbReference>
<feature type="compositionally biased region" description="Polar residues" evidence="2">
    <location>
        <begin position="1476"/>
        <end position="1492"/>
    </location>
</feature>
<feature type="compositionally biased region" description="Polar residues" evidence="2">
    <location>
        <begin position="10"/>
        <end position="30"/>
    </location>
</feature>
<gene>
    <name evidence="5" type="ORF">HMPREF1541_07624</name>
</gene>
<keyword evidence="1" id="KW-0547">Nucleotide-binding</keyword>
<dbReference type="RefSeq" id="XP_008720170.1">
    <property type="nucleotide sequence ID" value="XM_008721948.1"/>
</dbReference>
<dbReference type="InterPro" id="IPR041677">
    <property type="entry name" value="DNA2/NAM7_AAA_11"/>
</dbReference>
<accession>W2RNC3</accession>
<reference evidence="5 6" key="1">
    <citation type="submission" date="2013-03" db="EMBL/GenBank/DDBJ databases">
        <title>The Genome Sequence of Phialophora europaea CBS 101466.</title>
        <authorList>
            <consortium name="The Broad Institute Genomics Platform"/>
            <person name="Cuomo C."/>
            <person name="de Hoog S."/>
            <person name="Gorbushina A."/>
            <person name="Walker B."/>
            <person name="Young S.K."/>
            <person name="Zeng Q."/>
            <person name="Gargeya S."/>
            <person name="Fitzgerald M."/>
            <person name="Haas B."/>
            <person name="Abouelleil A."/>
            <person name="Allen A.W."/>
            <person name="Alvarado L."/>
            <person name="Arachchi H.M."/>
            <person name="Berlin A.M."/>
            <person name="Chapman S.B."/>
            <person name="Gainer-Dewar J."/>
            <person name="Goldberg J."/>
            <person name="Griggs A."/>
            <person name="Gujja S."/>
            <person name="Hansen M."/>
            <person name="Howarth C."/>
            <person name="Imamovic A."/>
            <person name="Ireland A."/>
            <person name="Larimer J."/>
            <person name="McCowan C."/>
            <person name="Murphy C."/>
            <person name="Pearson M."/>
            <person name="Poon T.W."/>
            <person name="Priest M."/>
            <person name="Roberts A."/>
            <person name="Saif S."/>
            <person name="Shea T."/>
            <person name="Sisk P."/>
            <person name="Sykes S."/>
            <person name="Wortman J."/>
            <person name="Nusbaum C."/>
            <person name="Birren B."/>
        </authorList>
    </citation>
    <scope>NUCLEOTIDE SEQUENCE [LARGE SCALE GENOMIC DNA]</scope>
    <source>
        <strain evidence="5 6">CBS 101466</strain>
    </source>
</reference>
<dbReference type="PANTHER" id="PTHR10887">
    <property type="entry name" value="DNA2/NAM7 HELICASE FAMILY"/>
    <property type="match status" value="1"/>
</dbReference>
<dbReference type="SUPFAM" id="SSF52540">
    <property type="entry name" value="P-loop containing nucleoside triphosphate hydrolases"/>
    <property type="match status" value="1"/>
</dbReference>
<feature type="domain" description="DNA2/NAM7 helicase helicase" evidence="3">
    <location>
        <begin position="389"/>
        <end position="737"/>
    </location>
</feature>
<keyword evidence="6" id="KW-1185">Reference proteome</keyword>
<keyword evidence="1" id="KW-0067">ATP-binding</keyword>
<evidence type="ECO:0000313" key="5">
    <source>
        <dbReference type="EMBL" id="ETN38001.1"/>
    </source>
</evidence>
<dbReference type="GO" id="GO:0031048">
    <property type="term" value="P:regulatory ncRNA-mediated heterochromatin formation"/>
    <property type="evidence" value="ECO:0007669"/>
    <property type="project" value="TreeGrafter"/>
</dbReference>
<dbReference type="InterPro" id="IPR045055">
    <property type="entry name" value="DNA2/NAM7-like"/>
</dbReference>
<evidence type="ECO:0000256" key="2">
    <source>
        <dbReference type="SAM" id="MobiDB-lite"/>
    </source>
</evidence>
<organism evidence="5 6">
    <name type="scientific">Cyphellophora europaea (strain CBS 101466)</name>
    <name type="common">Phialophora europaea</name>
    <dbReference type="NCBI Taxonomy" id="1220924"/>
    <lineage>
        <taxon>Eukaryota</taxon>
        <taxon>Fungi</taxon>
        <taxon>Dikarya</taxon>
        <taxon>Ascomycota</taxon>
        <taxon>Pezizomycotina</taxon>
        <taxon>Eurotiomycetes</taxon>
        <taxon>Chaetothyriomycetidae</taxon>
        <taxon>Chaetothyriales</taxon>
        <taxon>Cyphellophoraceae</taxon>
        <taxon>Cyphellophora</taxon>
    </lineage>
</organism>
<protein>
    <recommendedName>
        <fullName evidence="7">DNA2/NAM7 helicase-like C-terminal domain-containing protein</fullName>
    </recommendedName>
</protein>
<dbReference type="InParanoid" id="W2RNC3"/>
<dbReference type="Pfam" id="PF13087">
    <property type="entry name" value="AAA_12"/>
    <property type="match status" value="1"/>
</dbReference>
<dbReference type="InterPro" id="IPR047187">
    <property type="entry name" value="SF1_C_Upf1"/>
</dbReference>
<sequence length="1552" mass="172653">MAPAIKARPSRSSPMQGTDFGNSLRSTARPQPTFYDSVANPVAQHDNDHAHFRDIEILPTTDEILAVGRPIFMPKKDDGSPNPISPGPERFLDLQFRHLRFESTESIKDICYSAAQSAFLNPNRIANDHYADTHAQNSLISAPQQPCNPHVMIRKDTPSGNPYFLYQNTRVEELEAHERHGVLVRLSYDCPTFMRGRIFADTGRLEQGMLLSLLCHDRTKNELSTHFLSIHMAQSTMSMEPRSGKGRRAAVQAAFLPGATKEDAIEFARLAQHLEPDIEMVMVEFPKMLPTGFCSPLRRLQEMSGFAFDQYLAPKRDLESIKVTRQLKLSGHAVSHLVCQRPEYSSARDFEYDLSSILLNVDNNAKTTFTVDELSYQSTIDNLLTSSTLDEGQIHALTHSLRNEFAFTQGPPGTGKTYLGIQLTRVLLDSRPGKPILVVCLTNHALDSFLAGLRDEGIKNLLRIGNGSKEDWTQAFNLREKTRKARLTPNEQQVKRRLRERRNTLFANIHDWCRSASSQSLTGRAGWYAVDKLLAATEPVLHRQLKLTDNRASQKFLFDHWVEGGDLKALRQLRDRLISSHQGGDHSKSSPGPGPDEVLESVCKAAEVLVPQTGAKSVWQMTPDERRATLDKWHTDIDPEQLAMCLANDFADYQATKAGLEAVRDSLDVRVLSQASVIGITTTGCASRWEILKALGIEVVICEEAGEVMEPHALCALLPSLQHAIFIGDPLQLRPEVSEQRLTLERSHDYRLNESLFERMITPLDPSASGLSFAQLTIQRRMHPAIADIARLIYPSLRDHESTRSREATIGVEPRIFWWDHRVPELSETSNTKSHINEHEVNMVAGLVQYLLKGSGYRPGDIAVLTPYSGQLAEFYKALNKTCKVWLNEEDRKLLLKEEQLDIEPTELRKKDEVKMSDLLRITTVDNFQGEEAAVVILSTVRSGTRPGFLKSENRINVACSRARNGFYIIGNSLTLSSVPMWRGVLDVFGSRRGTSLMTYCNNHPEYRFSVKELDNLNLQGVYKVDESGTIAGYGIGPFTNLHEPTCTCGRLCPSVHRYSVIHKLVGIDAVMKRLFETIIGGKVCSFAAQVSRVENDLRKSLEAWKSGVRPEAIASAMNSRKIQERADELLELKGKIAEYNDKFVVPVEKAITQLRYAMPSVFPYLPTAHLRLGVIILRLSSVMVGDNIAMAQYLSTLPDPALMTQRMSEVLLQATVNGAEASRKQCIKLLEDEALKKVPALACELQLRQIQLWLLVDCGLEAMPSETLLAENINAPIDHKLEDIPDMLDILDAVLDSSKRYPQTCSSFSSATTNFKHLLGNIIEGQSVGTVPGIDITSARKVERRFREYVGAKRITVCAENHPYFEDVFGKNGCPDCGKKVELDEEVFRHSGKFLFENDFLAAIETMSLHSAPQTSPMLSEGGNFTSTNVARVAEVHANGTASAPVTSSNAAAALVTEDSADACSDATTEVLDDNQATPAKATVSNGQGKSSKPGGTDEDAFLQAMVGQGWSFKSENDEAGGRSLPRAQKTPEERFLESMKRLMADKENAK</sequence>
<feature type="region of interest" description="Disordered" evidence="2">
    <location>
        <begin position="1471"/>
        <end position="1537"/>
    </location>
</feature>
<dbReference type="CDD" id="cd18808">
    <property type="entry name" value="SF1_C_Upf1"/>
    <property type="match status" value="1"/>
</dbReference>
<dbReference type="GO" id="GO:0031380">
    <property type="term" value="C:nuclear RNA-directed RNA polymerase complex"/>
    <property type="evidence" value="ECO:0007669"/>
    <property type="project" value="TreeGrafter"/>
</dbReference>
<dbReference type="Pfam" id="PF13086">
    <property type="entry name" value="AAA_11"/>
    <property type="match status" value="1"/>
</dbReference>
<dbReference type="OrthoDB" id="2423195at2759"/>
<proteinExistence type="predicted"/>
<dbReference type="HOGENOM" id="CLU_001490_1_1_1"/>
<dbReference type="VEuPathDB" id="FungiDB:HMPREF1541_07624"/>
<dbReference type="EMBL" id="KB822723">
    <property type="protein sequence ID" value="ETN38001.1"/>
    <property type="molecule type" value="Genomic_DNA"/>
</dbReference>
<name>W2RNC3_CYPE1</name>
<dbReference type="InterPro" id="IPR027417">
    <property type="entry name" value="P-loop_NTPase"/>
</dbReference>
<dbReference type="GO" id="GO:0004386">
    <property type="term" value="F:helicase activity"/>
    <property type="evidence" value="ECO:0007669"/>
    <property type="project" value="InterPro"/>
</dbReference>
<dbReference type="Gene3D" id="3.40.50.300">
    <property type="entry name" value="P-loop containing nucleotide triphosphate hydrolases"/>
    <property type="match status" value="2"/>
</dbReference>
<dbReference type="eggNOG" id="KOG1807">
    <property type="taxonomic scope" value="Eukaryota"/>
</dbReference>
<evidence type="ECO:0000256" key="1">
    <source>
        <dbReference type="ARBA" id="ARBA00022806"/>
    </source>
</evidence>
<keyword evidence="1" id="KW-0378">Hydrolase</keyword>
<evidence type="ECO:0000259" key="3">
    <source>
        <dbReference type="Pfam" id="PF13086"/>
    </source>
</evidence>